<accession>A0ABD3HNG9</accession>
<gene>
    <name evidence="2" type="ORF">R1sor_005510</name>
</gene>
<feature type="region of interest" description="Disordered" evidence="1">
    <location>
        <begin position="242"/>
        <end position="274"/>
    </location>
</feature>
<reference evidence="2 3" key="1">
    <citation type="submission" date="2024-09" db="EMBL/GenBank/DDBJ databases">
        <title>Chromosome-scale assembly of Riccia sorocarpa.</title>
        <authorList>
            <person name="Paukszto L."/>
        </authorList>
    </citation>
    <scope>NUCLEOTIDE SEQUENCE [LARGE SCALE GENOMIC DNA]</scope>
    <source>
        <strain evidence="2">LP-2024</strain>
        <tissue evidence="2">Aerial parts of the thallus</tissue>
    </source>
</reference>
<protein>
    <submittedName>
        <fullName evidence="2">Uncharacterized protein</fullName>
    </submittedName>
</protein>
<feature type="region of interest" description="Disordered" evidence="1">
    <location>
        <begin position="545"/>
        <end position="564"/>
    </location>
</feature>
<keyword evidence="3" id="KW-1185">Reference proteome</keyword>
<sequence length="646" mass="72224">MAAFAVISPPAAARGANLEYHSSSVLHSRLNSFAQQQDRRSSLRSRPSWNLHPFCCKGSVRNYGAINSCYELKKRRPLLASGLVPLIPVANLSSCDTISAADKEAVRLKKRLRSGRQGLTGVKAAGISRQISHGFEAINGSAMLKLREVGDEGQNQSMKVVSEMKAAPFSITGMKTAFGRSSRVPRSMICRGATAAAVAEIVKLKPFLDKLMLLGTVMYYCITGVAALPHVPEVVPGGRRVSAEAPKASARTQKPVKKEPEQQQQKTRQEVSSDDTWLAVESKLSKTLSLKDYELEEQLLPNPVLSLQAFARSPRQHLLYTTLQQLRKEVVSVDEADKKLSLLEWRDLSLGVLCQSILPICQTWVLQDFTAVSQTSTGTTGFQVAEESVENISFNQSQALDSITEFLKETKSIEGYLIRSGKAELYADLIYFLRFRSLRIGGCCNYRSFSRYTEKALEDMVVTIAEVVATLFLDSCSSVAALSPQSETWQTFLRPSILSTRSLERFRNEVALNGWLNQNFSSVVAMFEDRFELWTFQRRSIPKADEKQAKSKRRPENREQDVESPELVLTRVQLPARRSDELKALTGWRYYYSLYLEFSDVVGPILGMLLTRFGEAVSFLLIRLIGRSLGLVYQGIRQSVKWSPSK</sequence>
<evidence type="ECO:0000313" key="3">
    <source>
        <dbReference type="Proteomes" id="UP001633002"/>
    </source>
</evidence>
<proteinExistence type="predicted"/>
<dbReference type="AlphaFoldDB" id="A0ABD3HNG9"/>
<feature type="compositionally biased region" description="Basic and acidic residues" evidence="1">
    <location>
        <begin position="256"/>
        <end position="271"/>
    </location>
</feature>
<evidence type="ECO:0000256" key="1">
    <source>
        <dbReference type="SAM" id="MobiDB-lite"/>
    </source>
</evidence>
<name>A0ABD3HNG9_9MARC</name>
<dbReference type="EMBL" id="JBJQOH010000003">
    <property type="protein sequence ID" value="KAL3691859.1"/>
    <property type="molecule type" value="Genomic_DNA"/>
</dbReference>
<dbReference type="Proteomes" id="UP001633002">
    <property type="component" value="Unassembled WGS sequence"/>
</dbReference>
<dbReference type="Pfam" id="PF12452">
    <property type="entry name" value="DUF3685"/>
    <property type="match status" value="2"/>
</dbReference>
<organism evidence="2 3">
    <name type="scientific">Riccia sorocarpa</name>
    <dbReference type="NCBI Taxonomy" id="122646"/>
    <lineage>
        <taxon>Eukaryota</taxon>
        <taxon>Viridiplantae</taxon>
        <taxon>Streptophyta</taxon>
        <taxon>Embryophyta</taxon>
        <taxon>Marchantiophyta</taxon>
        <taxon>Marchantiopsida</taxon>
        <taxon>Marchantiidae</taxon>
        <taxon>Marchantiales</taxon>
        <taxon>Ricciaceae</taxon>
        <taxon>Riccia</taxon>
    </lineage>
</organism>
<feature type="compositionally biased region" description="Basic and acidic residues" evidence="1">
    <location>
        <begin position="545"/>
        <end position="561"/>
    </location>
</feature>
<comment type="caution">
    <text evidence="2">The sequence shown here is derived from an EMBL/GenBank/DDBJ whole genome shotgun (WGS) entry which is preliminary data.</text>
</comment>
<dbReference type="PANTHER" id="PTHR36807">
    <property type="entry name" value="PHOSPHOGLYCOLATE PHOSPHATASE"/>
    <property type="match status" value="1"/>
</dbReference>
<evidence type="ECO:0000313" key="2">
    <source>
        <dbReference type="EMBL" id="KAL3691859.1"/>
    </source>
</evidence>
<dbReference type="InterPro" id="IPR022552">
    <property type="entry name" value="UPF_Ycf55"/>
</dbReference>
<dbReference type="PANTHER" id="PTHR36807:SF2">
    <property type="entry name" value="PHOSPHOGLYCOLATE PHOSPHATASE"/>
    <property type="match status" value="1"/>
</dbReference>